<dbReference type="OrthoDB" id="410920at2759"/>
<keyword evidence="4" id="KW-0547">Nucleotide-binding</keyword>
<dbReference type="InterPro" id="IPR011009">
    <property type="entry name" value="Kinase-like_dom_sf"/>
</dbReference>
<keyword evidence="7" id="KW-0142">cGMP-binding</keyword>
<name>A0A1Q9C3U6_SYMMI</name>
<dbReference type="EMBL" id="LSRX01001740">
    <property type="protein sequence ID" value="OLP77590.1"/>
    <property type="molecule type" value="Genomic_DNA"/>
</dbReference>
<keyword evidence="6" id="KW-0067">ATP-binding</keyword>
<dbReference type="PROSITE" id="PS00108">
    <property type="entry name" value="PROTEIN_KINASE_ST"/>
    <property type="match status" value="1"/>
</dbReference>
<evidence type="ECO:0000256" key="9">
    <source>
        <dbReference type="SAM" id="Phobius"/>
    </source>
</evidence>
<feature type="transmembrane region" description="Helical" evidence="9">
    <location>
        <begin position="1228"/>
        <end position="1254"/>
    </location>
</feature>
<dbReference type="SUPFAM" id="SSF103473">
    <property type="entry name" value="MFS general substrate transporter"/>
    <property type="match status" value="1"/>
</dbReference>
<dbReference type="PROSITE" id="PS50011">
    <property type="entry name" value="PROTEIN_KINASE_DOM"/>
    <property type="match status" value="1"/>
</dbReference>
<evidence type="ECO:0000256" key="6">
    <source>
        <dbReference type="ARBA" id="ARBA00022840"/>
    </source>
</evidence>
<feature type="domain" description="Protein kinase" evidence="10">
    <location>
        <begin position="234"/>
        <end position="525"/>
    </location>
</feature>
<keyword evidence="9" id="KW-0812">Transmembrane</keyword>
<dbReference type="SUPFAM" id="SSF51182">
    <property type="entry name" value="RmlC-like cupins"/>
    <property type="match status" value="1"/>
</dbReference>
<feature type="transmembrane region" description="Helical" evidence="9">
    <location>
        <begin position="1017"/>
        <end position="1037"/>
    </location>
</feature>
<evidence type="ECO:0000256" key="8">
    <source>
        <dbReference type="SAM" id="MobiDB-lite"/>
    </source>
</evidence>
<keyword evidence="5 11" id="KW-0418">Kinase</keyword>
<feature type="transmembrane region" description="Helical" evidence="9">
    <location>
        <begin position="1193"/>
        <end position="1216"/>
    </location>
</feature>
<dbReference type="InterPro" id="IPR011051">
    <property type="entry name" value="RmlC_Cupin_sf"/>
</dbReference>
<feature type="transmembrane region" description="Helical" evidence="9">
    <location>
        <begin position="1328"/>
        <end position="1345"/>
    </location>
</feature>
<dbReference type="Pfam" id="PF00069">
    <property type="entry name" value="Pkinase"/>
    <property type="match status" value="1"/>
</dbReference>
<dbReference type="InterPro" id="IPR036404">
    <property type="entry name" value="Jacalin-like_lectin_dom_sf"/>
</dbReference>
<evidence type="ECO:0000256" key="1">
    <source>
        <dbReference type="ARBA" id="ARBA00022527"/>
    </source>
</evidence>
<dbReference type="Gene3D" id="1.10.510.10">
    <property type="entry name" value="Transferase(Phosphotransferase) domain 1"/>
    <property type="match status" value="1"/>
</dbReference>
<proteinExistence type="predicted"/>
<evidence type="ECO:0000256" key="4">
    <source>
        <dbReference type="ARBA" id="ARBA00022741"/>
    </source>
</evidence>
<dbReference type="Gene3D" id="2.60.120.10">
    <property type="entry name" value="Jelly Rolls"/>
    <property type="match status" value="2"/>
</dbReference>
<dbReference type="Gene3D" id="1.20.1250.20">
    <property type="entry name" value="MFS general substrate transporter like domains"/>
    <property type="match status" value="1"/>
</dbReference>
<sequence>MGTYPLDAGPQRALESYEVSVLLMHQVPGKGNPKGGPRKRPHKWTGQEAPTKTHKGKDGKGNGKGRKGTPPLPKELIDLKGTIIPVHEAILFDAHQRITASLRRLGFEGAQGIDHRRIDGDREKSGMGLLDSGSSGGEVLSLLHDALEVNEATLHRFGNDVNWVLQLVEGKQSMNCTSDSAFAAAKGYQRQSCVSLLHACFAKHQRAMPGYPDAEKKPNESSQKSVFGPAHDQFSLGKRLGKGGQAVVYECTRIKTEKKYAVKVIDMKAVVFQKYDGEQNLRREIRNMEELFHPRIVNLLTHLFEEDRCWLVMDLARGGDLQNKVFDELNLSINRGDAFFPGLGQSELATKHVALQLLEGMGYMHSFGIIHRDMKLENVLIVRTYAYQGVAPEGLPVPSEVHDVKITDFGLSKNMHSAPLLRRATAVGSPDMVAPEVLSGMYDQSCDYWSFGVMIYAMICGEWPFSIRSNKDLVPERHREVVSSVKAGRAWQHATKEARSLIEGLLCINVCSRFSHVDCLHHAWFCSAAAQIDTDQVAITEGLSPKDGAPQGVVQEIIGCTGYAVDNIHIKLVDGSTVSFGSVGGDIEHRWKLRPDERIVSVLQEERHDFLGLAIIFYTSRGDVLELQGSQARKRRCFLAPSGSQIVGLQFQGHRLMGIHLRKISAEEPAAVASLGGRVGHAVDKVWFRFRDGSYCEYGNSGGGAEHGPWVLGPGEHITAVEQLARDAFLGTSIAFYTSLGSIFSLKGMEAFGSRRFTVPRGRQICGLHFEGSTIASVTTCPEDGNMRACKTHGPPDLIAFAQRPNRAVSAEAVRQSLATAPTSEVAELGLRWLGGWAGKCHIDLGSGAGENACTTEAGRRMLMVFEVQLKKAGRWSDLKAFAGAVEAARCLRKFEFLKCRMLQALRLRLEWAHWPFISRGSGSTPHQYTFMLARSVKVSIQELCIEASIEPGTGEHPAGKSMALEAVGYLCSNKPSMRSGLTLEATARFAEDRSFPGYLTHGVRGKPISAWRRGKAAALGMASLIASAAFAGAALATMCRRRARASAAARSHGKGESSHLDALRDDIRNSEDLPSERNLEEAQKLDPMKNRILALRIILGVGVAFGAFQAPWQALPVLIDRKIAADPALPLSESQLKISETFVFVGWLLGAVALHPLMQRLDLKQVLVLLGVTMLFLSVASITGPYVTMLSMTLLCGVRLLHGMCLNIQGVQYMYMQNCFPGYGSQLCAMVNTLYALVAVLMAMSCGTLTLSWDWRPEALIWFGLPMVLGLFVAFPDLLQVLFSLPSALARSPKTSLIGDGESKDKSVQSSGLEEAETMSRSMYRDLCHLSLCFACTVFAYYGLSYSPDSLSTNPFLSAWLINASDILACVLSSRAGAFGRNRAQIWGFLVAGVSLVACALGTVDSVFVISMAILARVALSVVFVTIYVALAEVFPPWCQKTALPTCEIMARVGIGGRAESHGERLGLGRVRAKRLTNVRLMVALCRLLDRQKCVMCLRSVRRDSSCIALLSHRDLRLSLSLILSGVAAQYNEEPGSKFPTPTLESNCFQDNLADNQVYYQKVSQMFNGSSTLCAPLLGLYVNQPCTWAAGKATMTVAPVINQCHWAIRNFHWHDSSDEWSYMTQGVMQVYLTSPTGVPWHSAVNTVGPGGVWFFPRGWPHAFVCVSEEGCNYVLTFNGPQAVAVNDHMIAETYAQMPDKIAAYSMGMSQGEWATAKPKVGNFTSTFFAKVDPGKFKWLPEETAVPAAVKRSDVEVEDTNEGLGEGVQVFNIRTAQFPFATRMSQQRIVCQPGGFRSLVWITNAAAIMTVISGHVNAATQGGISGAINTVPSSKSYYGKNLGPFDSFYFPIRRGYWIEEATGTEPAEVIVVFEVGNWEALEAKTGFSCANTLGAPWAYEATTGGIECPSPSLAQRGGRRSLRRHETDAQSFMQEPELETVNVEL</sequence>
<feature type="transmembrane region" description="Helical" evidence="9">
    <location>
        <begin position="1260"/>
        <end position="1286"/>
    </location>
</feature>
<evidence type="ECO:0000256" key="5">
    <source>
        <dbReference type="ARBA" id="ARBA00022777"/>
    </source>
</evidence>
<dbReference type="SUPFAM" id="SSF51101">
    <property type="entry name" value="Mannose-binding lectins"/>
    <property type="match status" value="1"/>
</dbReference>
<feature type="transmembrane region" description="Helical" evidence="9">
    <location>
        <begin position="1094"/>
        <end position="1116"/>
    </location>
</feature>
<feature type="transmembrane region" description="Helical" evidence="9">
    <location>
        <begin position="1167"/>
        <end position="1187"/>
    </location>
</feature>
<dbReference type="InterPro" id="IPR006045">
    <property type="entry name" value="Cupin_1"/>
</dbReference>
<accession>A0A1Q9C3U6</accession>
<keyword evidence="3" id="KW-0808">Transferase</keyword>
<dbReference type="InterPro" id="IPR036259">
    <property type="entry name" value="MFS_trans_sf"/>
</dbReference>
<dbReference type="InterPro" id="IPR014710">
    <property type="entry name" value="RmlC-like_jellyroll"/>
</dbReference>
<feature type="region of interest" description="Disordered" evidence="8">
    <location>
        <begin position="25"/>
        <end position="73"/>
    </location>
</feature>
<feature type="transmembrane region" description="Helical" evidence="9">
    <location>
        <begin position="1136"/>
        <end position="1155"/>
    </location>
</feature>
<dbReference type="GO" id="GO:0005524">
    <property type="term" value="F:ATP binding"/>
    <property type="evidence" value="ECO:0007669"/>
    <property type="project" value="UniProtKB-KW"/>
</dbReference>
<protein>
    <submittedName>
        <fullName evidence="11">Myosin light chain kinase A</fullName>
    </submittedName>
</protein>
<comment type="caution">
    <text evidence="11">The sequence shown here is derived from an EMBL/GenBank/DDBJ whole genome shotgun (WGS) entry which is preliminary data.</text>
</comment>
<dbReference type="PANTHER" id="PTHR24349">
    <property type="entry name" value="SERINE/THREONINE-PROTEIN KINASE"/>
    <property type="match status" value="1"/>
</dbReference>
<evidence type="ECO:0000256" key="7">
    <source>
        <dbReference type="ARBA" id="ARBA00022992"/>
    </source>
</evidence>
<evidence type="ECO:0000313" key="12">
    <source>
        <dbReference type="Proteomes" id="UP000186817"/>
    </source>
</evidence>
<evidence type="ECO:0000256" key="3">
    <source>
        <dbReference type="ARBA" id="ARBA00022679"/>
    </source>
</evidence>
<dbReference type="Pfam" id="PF00190">
    <property type="entry name" value="Cupin_1"/>
    <property type="match status" value="2"/>
</dbReference>
<organism evidence="11 12">
    <name type="scientific">Symbiodinium microadriaticum</name>
    <name type="common">Dinoflagellate</name>
    <name type="synonym">Zooxanthella microadriatica</name>
    <dbReference type="NCBI Taxonomy" id="2951"/>
    <lineage>
        <taxon>Eukaryota</taxon>
        <taxon>Sar</taxon>
        <taxon>Alveolata</taxon>
        <taxon>Dinophyceae</taxon>
        <taxon>Suessiales</taxon>
        <taxon>Symbiodiniaceae</taxon>
        <taxon>Symbiodinium</taxon>
    </lineage>
</organism>
<dbReference type="InterPro" id="IPR050205">
    <property type="entry name" value="CDPK_Ser/Thr_kinases"/>
</dbReference>
<dbReference type="SMART" id="SM00220">
    <property type="entry name" value="S_TKc"/>
    <property type="match status" value="1"/>
</dbReference>
<keyword evidence="9" id="KW-1133">Transmembrane helix</keyword>
<dbReference type="SUPFAM" id="SSF56112">
    <property type="entry name" value="Protein kinase-like (PK-like)"/>
    <property type="match status" value="1"/>
</dbReference>
<keyword evidence="12" id="KW-1185">Reference proteome</keyword>
<keyword evidence="1" id="KW-0723">Serine/threonine-protein kinase</keyword>
<evidence type="ECO:0000313" key="11">
    <source>
        <dbReference type="EMBL" id="OLP77590.1"/>
    </source>
</evidence>
<feature type="transmembrane region" description="Helical" evidence="9">
    <location>
        <begin position="1387"/>
        <end position="1405"/>
    </location>
</feature>
<gene>
    <name evidence="11" type="primary">mlkA</name>
    <name evidence="11" type="ORF">AK812_SmicGene42338</name>
</gene>
<dbReference type="Proteomes" id="UP000186817">
    <property type="component" value="Unassembled WGS sequence"/>
</dbReference>
<dbReference type="InterPro" id="IPR000719">
    <property type="entry name" value="Prot_kinase_dom"/>
</dbReference>
<keyword evidence="2" id="KW-0140">cGMP</keyword>
<dbReference type="GO" id="GO:0004674">
    <property type="term" value="F:protein serine/threonine kinase activity"/>
    <property type="evidence" value="ECO:0007669"/>
    <property type="project" value="UniProtKB-KW"/>
</dbReference>
<evidence type="ECO:0000259" key="10">
    <source>
        <dbReference type="PROSITE" id="PS50011"/>
    </source>
</evidence>
<dbReference type="GO" id="GO:0030553">
    <property type="term" value="F:cGMP binding"/>
    <property type="evidence" value="ECO:0007669"/>
    <property type="project" value="UniProtKB-KW"/>
</dbReference>
<keyword evidence="9" id="KW-0472">Membrane</keyword>
<reference evidence="11 12" key="1">
    <citation type="submission" date="2016-02" db="EMBL/GenBank/DDBJ databases">
        <title>Genome analysis of coral dinoflagellate symbionts highlights evolutionary adaptations to a symbiotic lifestyle.</title>
        <authorList>
            <person name="Aranda M."/>
            <person name="Li Y."/>
            <person name="Liew Y.J."/>
            <person name="Baumgarten S."/>
            <person name="Simakov O."/>
            <person name="Wilson M."/>
            <person name="Piel J."/>
            <person name="Ashoor H."/>
            <person name="Bougouffa S."/>
            <person name="Bajic V.B."/>
            <person name="Ryu T."/>
            <person name="Ravasi T."/>
            <person name="Bayer T."/>
            <person name="Micklem G."/>
            <person name="Kim H."/>
            <person name="Bhak J."/>
            <person name="Lajeunesse T.C."/>
            <person name="Voolstra C.R."/>
        </authorList>
    </citation>
    <scope>NUCLEOTIDE SEQUENCE [LARGE SCALE GENOMIC DNA]</scope>
    <source>
        <strain evidence="11 12">CCMP2467</strain>
    </source>
</reference>
<evidence type="ECO:0000256" key="2">
    <source>
        <dbReference type="ARBA" id="ARBA00022535"/>
    </source>
</evidence>
<dbReference type="InterPro" id="IPR008271">
    <property type="entry name" value="Ser/Thr_kinase_AS"/>
</dbReference>
<feature type="transmembrane region" description="Helical" evidence="9">
    <location>
        <begin position="1411"/>
        <end position="1432"/>
    </location>
</feature>